<protein>
    <submittedName>
        <fullName evidence="10">Uncharacterized protein</fullName>
    </submittedName>
</protein>
<dbReference type="InterPro" id="IPR019603">
    <property type="entry name" value="Tom5"/>
</dbReference>
<dbReference type="RefSeq" id="XP_020115906.1">
    <property type="nucleotide sequence ID" value="XM_020263920.1"/>
</dbReference>
<dbReference type="GeneID" id="31008629"/>
<evidence type="ECO:0000256" key="2">
    <source>
        <dbReference type="ARBA" id="ARBA00022448"/>
    </source>
</evidence>
<gene>
    <name evidence="10" type="ORF">UA08_08873</name>
</gene>
<dbReference type="AlphaFoldDB" id="A0A225AMX5"/>
<keyword evidence="11" id="KW-1185">Reference proteome</keyword>
<evidence type="ECO:0000256" key="7">
    <source>
        <dbReference type="ARBA" id="ARBA00023128"/>
    </source>
</evidence>
<comment type="subcellular location">
    <subcellularLocation>
        <location evidence="1">Mitochondrion outer membrane</location>
        <topology evidence="1">Single-pass membrane protein</topology>
    </subcellularLocation>
</comment>
<organism evidence="10 11">
    <name type="scientific">Talaromyces atroroseus</name>
    <dbReference type="NCBI Taxonomy" id="1441469"/>
    <lineage>
        <taxon>Eukaryota</taxon>
        <taxon>Fungi</taxon>
        <taxon>Dikarya</taxon>
        <taxon>Ascomycota</taxon>
        <taxon>Pezizomycotina</taxon>
        <taxon>Eurotiomycetes</taxon>
        <taxon>Eurotiomycetidae</taxon>
        <taxon>Eurotiales</taxon>
        <taxon>Trichocomaceae</taxon>
        <taxon>Talaromyces</taxon>
        <taxon>Talaromyces sect. Trachyspermi</taxon>
    </lineage>
</organism>
<keyword evidence="7" id="KW-0496">Mitochondrion</keyword>
<name>A0A225AMX5_TALAT</name>
<evidence type="ECO:0000256" key="3">
    <source>
        <dbReference type="ARBA" id="ARBA00022692"/>
    </source>
</evidence>
<evidence type="ECO:0000256" key="5">
    <source>
        <dbReference type="ARBA" id="ARBA00022927"/>
    </source>
</evidence>
<dbReference type="OrthoDB" id="4150500at2759"/>
<keyword evidence="2" id="KW-0813">Transport</keyword>
<evidence type="ECO:0000256" key="4">
    <source>
        <dbReference type="ARBA" id="ARBA00022787"/>
    </source>
</evidence>
<evidence type="ECO:0000256" key="9">
    <source>
        <dbReference type="ARBA" id="ARBA00025716"/>
    </source>
</evidence>
<comment type="caution">
    <text evidence="10">The sequence shown here is derived from an EMBL/GenBank/DDBJ whole genome shotgun (WGS) entry which is preliminary data.</text>
</comment>
<accession>A0A225AMX5</accession>
<keyword evidence="6" id="KW-1133">Transmembrane helix</keyword>
<evidence type="ECO:0000256" key="1">
    <source>
        <dbReference type="ARBA" id="ARBA00004572"/>
    </source>
</evidence>
<dbReference type="Proteomes" id="UP000214365">
    <property type="component" value="Unassembled WGS sequence"/>
</dbReference>
<evidence type="ECO:0000313" key="11">
    <source>
        <dbReference type="Proteomes" id="UP000214365"/>
    </source>
</evidence>
<dbReference type="GO" id="GO:0015031">
    <property type="term" value="P:protein transport"/>
    <property type="evidence" value="ECO:0007669"/>
    <property type="project" value="UniProtKB-KW"/>
</dbReference>
<proteinExistence type="inferred from homology"/>
<keyword evidence="3" id="KW-0812">Transmembrane</keyword>
<dbReference type="GO" id="GO:0005741">
    <property type="term" value="C:mitochondrial outer membrane"/>
    <property type="evidence" value="ECO:0007669"/>
    <property type="project" value="UniProtKB-SubCell"/>
</dbReference>
<sequence length="68" mass="7533">MFGGEQQLSKEEIKQHHSFMASNGILKLTLGYQQAGEVEAQQTVQFAVVGGILLYLSPFAIDFAKKFL</sequence>
<dbReference type="GO" id="GO:0006626">
    <property type="term" value="P:protein targeting to mitochondrion"/>
    <property type="evidence" value="ECO:0007669"/>
    <property type="project" value="UniProtKB-ARBA"/>
</dbReference>
<evidence type="ECO:0000256" key="6">
    <source>
        <dbReference type="ARBA" id="ARBA00022989"/>
    </source>
</evidence>
<reference evidence="10 11" key="1">
    <citation type="submission" date="2015-06" db="EMBL/GenBank/DDBJ databases">
        <title>Talaromyces atroroseus IBT 11181 draft genome.</title>
        <authorList>
            <person name="Rasmussen K.B."/>
            <person name="Rasmussen S."/>
            <person name="Petersen B."/>
            <person name="Sicheritz-Ponten T."/>
            <person name="Mortensen U.H."/>
            <person name="Thrane U."/>
        </authorList>
    </citation>
    <scope>NUCLEOTIDE SEQUENCE [LARGE SCALE GENOMIC DNA]</scope>
    <source>
        <strain evidence="10 11">IBT 11181</strain>
    </source>
</reference>
<dbReference type="EMBL" id="LFMY01000017">
    <property type="protein sequence ID" value="OKL55785.1"/>
    <property type="molecule type" value="Genomic_DNA"/>
</dbReference>
<keyword evidence="4" id="KW-1000">Mitochondrion outer membrane</keyword>
<keyword evidence="5" id="KW-0653">Protein transport</keyword>
<evidence type="ECO:0000256" key="8">
    <source>
        <dbReference type="ARBA" id="ARBA00023136"/>
    </source>
</evidence>
<keyword evidence="8" id="KW-0472">Membrane</keyword>
<evidence type="ECO:0000313" key="10">
    <source>
        <dbReference type="EMBL" id="OKL55785.1"/>
    </source>
</evidence>
<comment type="similarity">
    <text evidence="9">Belongs to the Tom5 family.</text>
</comment>
<dbReference type="Pfam" id="PF10642">
    <property type="entry name" value="Tom5"/>
    <property type="match status" value="1"/>
</dbReference>